<dbReference type="STRING" id="1533.SAMN05443638_13023"/>
<accession>A0A1M4YPS1</accession>
<dbReference type="RefSeq" id="WP_072897381.1">
    <property type="nucleotide sequence ID" value="NZ_FQVM01000030.1"/>
</dbReference>
<dbReference type="Pfam" id="PF10882">
    <property type="entry name" value="bPH_5"/>
    <property type="match status" value="1"/>
</dbReference>
<feature type="transmembrane region" description="Helical" evidence="1">
    <location>
        <begin position="186"/>
        <end position="210"/>
    </location>
</feature>
<keyword evidence="1" id="KW-0812">Transmembrane</keyword>
<feature type="transmembrane region" description="Helical" evidence="1">
    <location>
        <begin position="41"/>
        <end position="63"/>
    </location>
</feature>
<sequence length="295" mass="34186">MNLYKPKKGVALYELLAYVILGDLLAIYICSMLNSYLEFNLIRMCIIVFSLYCILYILMLITLKYEVKEDEIIINSLFGLKKVNIPFKDINGYYTQKDNIKGIKLSGVGKGKFSFGRSVIEGVGITYMFITSSKEVIYLHTDEMSYGISPENFEKFKSILETKGIKERSFKTKINKVRDLYKEKSFLIPFIVVTLMIIFITLNPFILYLMQRLPSQMPIAFNAKFVPTVWGPGKLFAFRQMAYGAMNMVILVCMQFASYFCAKYHRKSAYKYIYIALICSATFLFIQIQILNIYL</sequence>
<dbReference type="AlphaFoldDB" id="A0A1M4YPS1"/>
<dbReference type="EMBL" id="FQVM01000030">
    <property type="protein sequence ID" value="SHF07678.1"/>
    <property type="molecule type" value="Genomic_DNA"/>
</dbReference>
<evidence type="ECO:0000256" key="1">
    <source>
        <dbReference type="SAM" id="Phobius"/>
    </source>
</evidence>
<proteinExistence type="predicted"/>
<feature type="transmembrane region" description="Helical" evidence="1">
    <location>
        <begin position="272"/>
        <end position="294"/>
    </location>
</feature>
<feature type="transmembrane region" description="Helical" evidence="1">
    <location>
        <begin position="241"/>
        <end position="260"/>
    </location>
</feature>
<dbReference type="InterPro" id="IPR027783">
    <property type="entry name" value="Bacterial_PH-related"/>
</dbReference>
<keyword evidence="1" id="KW-0472">Membrane</keyword>
<keyword evidence="1" id="KW-1133">Transmembrane helix</keyword>
<feature type="transmembrane region" description="Helical" evidence="1">
    <location>
        <begin position="12"/>
        <end position="29"/>
    </location>
</feature>
<protein>
    <submittedName>
        <fullName evidence="3">PH domain-containing protein</fullName>
    </submittedName>
</protein>
<dbReference type="Proteomes" id="UP000184035">
    <property type="component" value="Unassembled WGS sequence"/>
</dbReference>
<gene>
    <name evidence="3" type="ORF">SAMN05443638_13023</name>
</gene>
<keyword evidence="4" id="KW-1185">Reference proteome</keyword>
<dbReference type="OrthoDB" id="1932057at2"/>
<evidence type="ECO:0000313" key="3">
    <source>
        <dbReference type="EMBL" id="SHF07678.1"/>
    </source>
</evidence>
<reference evidence="3 4" key="1">
    <citation type="submission" date="2016-11" db="EMBL/GenBank/DDBJ databases">
        <authorList>
            <person name="Jaros S."/>
            <person name="Januszkiewicz K."/>
            <person name="Wedrychowicz H."/>
        </authorList>
    </citation>
    <scope>NUCLEOTIDE SEQUENCE [LARGE SCALE GENOMIC DNA]</scope>
    <source>
        <strain evidence="3 4">DSM 2631</strain>
    </source>
</reference>
<name>A0A1M4YPS1_9CLOT</name>
<feature type="domain" description="Bacterial Pleckstrin homology" evidence="2">
    <location>
        <begin position="64"/>
        <end position="163"/>
    </location>
</feature>
<evidence type="ECO:0000313" key="4">
    <source>
        <dbReference type="Proteomes" id="UP000184035"/>
    </source>
</evidence>
<organism evidence="3 4">
    <name type="scientific">Clostridium fallax</name>
    <dbReference type="NCBI Taxonomy" id="1533"/>
    <lineage>
        <taxon>Bacteria</taxon>
        <taxon>Bacillati</taxon>
        <taxon>Bacillota</taxon>
        <taxon>Clostridia</taxon>
        <taxon>Eubacteriales</taxon>
        <taxon>Clostridiaceae</taxon>
        <taxon>Clostridium</taxon>
    </lineage>
</organism>
<evidence type="ECO:0000259" key="2">
    <source>
        <dbReference type="Pfam" id="PF10882"/>
    </source>
</evidence>